<protein>
    <submittedName>
        <fullName evidence="1">Uncharacterized protein</fullName>
    </submittedName>
</protein>
<gene>
    <name evidence="1" type="ORF">OHAE_4516</name>
</gene>
<sequence length="106" mass="11855">MNIAAAIANFGARFGVPMHSISRKTARSSVTTYSHVFEVDVNRDGAIGKAPQLTTIWYVNPKNGRVECRWTTDPKEIAHYRSLPVLERFGLLLAAGQQNRTSTWVH</sequence>
<name>A0A2P9HC95_9HYPH</name>
<proteinExistence type="predicted"/>
<dbReference type="Proteomes" id="UP000246073">
    <property type="component" value="Unassembled WGS sequence"/>
</dbReference>
<organism evidence="1 2">
    <name type="scientific">Ochrobactrum soli</name>
    <dbReference type="NCBI Taxonomy" id="2448455"/>
    <lineage>
        <taxon>Bacteria</taxon>
        <taxon>Pseudomonadati</taxon>
        <taxon>Pseudomonadota</taxon>
        <taxon>Alphaproteobacteria</taxon>
        <taxon>Hyphomicrobiales</taxon>
        <taxon>Brucellaceae</taxon>
        <taxon>Brucella/Ochrobactrum group</taxon>
        <taxon>Ochrobactrum</taxon>
    </lineage>
</organism>
<accession>A0A2P9HC95</accession>
<dbReference type="EMBL" id="OOFM01000001">
    <property type="protein sequence ID" value="SPL61724.1"/>
    <property type="molecule type" value="Genomic_DNA"/>
</dbReference>
<reference evidence="2" key="1">
    <citation type="submission" date="2017-12" db="EMBL/GenBank/DDBJ databases">
        <authorList>
            <person name="Diaz M."/>
        </authorList>
    </citation>
    <scope>NUCLEOTIDE SEQUENCE [LARGE SCALE GENOMIC DNA]</scope>
    <source>
        <strain evidence="2">FI11154</strain>
    </source>
</reference>
<evidence type="ECO:0000313" key="2">
    <source>
        <dbReference type="Proteomes" id="UP000246073"/>
    </source>
</evidence>
<dbReference type="AlphaFoldDB" id="A0A2P9HC95"/>
<dbReference type="RefSeq" id="WP_109365928.1">
    <property type="nucleotide sequence ID" value="NZ_OOFM01000001.1"/>
</dbReference>
<evidence type="ECO:0000313" key="1">
    <source>
        <dbReference type="EMBL" id="SPL61724.1"/>
    </source>
</evidence>